<dbReference type="RefSeq" id="WP_377931771.1">
    <property type="nucleotide sequence ID" value="NZ_JBHUMF010000002.1"/>
</dbReference>
<dbReference type="SUPFAM" id="SSF49452">
    <property type="entry name" value="Starch-binding domain-like"/>
    <property type="match status" value="1"/>
</dbReference>
<dbReference type="InterPro" id="IPR008969">
    <property type="entry name" value="CarboxyPept-like_regulatory"/>
</dbReference>
<dbReference type="SUPFAM" id="SSF49478">
    <property type="entry name" value="Cna protein B-type domain"/>
    <property type="match status" value="2"/>
</dbReference>
<protein>
    <submittedName>
        <fullName evidence="4">Carboxypeptidase regulatory-like domain-containing protein</fullName>
    </submittedName>
</protein>
<evidence type="ECO:0000313" key="4">
    <source>
        <dbReference type="EMBL" id="MFD2679269.1"/>
    </source>
</evidence>
<gene>
    <name evidence="4" type="ORF">ACFSUL_00735</name>
</gene>
<dbReference type="InterPro" id="IPR051417">
    <property type="entry name" value="SDr/BOS_complex"/>
</dbReference>
<dbReference type="EMBL" id="JBHUMF010000002">
    <property type="protein sequence ID" value="MFD2679269.1"/>
    <property type="molecule type" value="Genomic_DNA"/>
</dbReference>
<dbReference type="InterPro" id="IPR001119">
    <property type="entry name" value="SLH_dom"/>
</dbReference>
<feature type="chain" id="PRO_5045890953" evidence="2">
    <location>
        <begin position="31"/>
        <end position="925"/>
    </location>
</feature>
<keyword evidence="5" id="KW-1185">Reference proteome</keyword>
<dbReference type="SUPFAM" id="SSF49464">
    <property type="entry name" value="Carboxypeptidase regulatory domain-like"/>
    <property type="match status" value="2"/>
</dbReference>
<dbReference type="InterPro" id="IPR013783">
    <property type="entry name" value="Ig-like_fold"/>
</dbReference>
<organism evidence="4 5">
    <name type="scientific">Bacillus seohaeanensis</name>
    <dbReference type="NCBI Taxonomy" id="284580"/>
    <lineage>
        <taxon>Bacteria</taxon>
        <taxon>Bacillati</taxon>
        <taxon>Bacillota</taxon>
        <taxon>Bacilli</taxon>
        <taxon>Bacillales</taxon>
        <taxon>Bacillaceae</taxon>
        <taxon>Bacillus</taxon>
    </lineage>
</organism>
<comment type="caution">
    <text evidence="4">The sequence shown here is derived from an EMBL/GenBank/DDBJ whole genome shotgun (WGS) entry which is preliminary data.</text>
</comment>
<reference evidence="5" key="1">
    <citation type="journal article" date="2019" name="Int. J. Syst. Evol. Microbiol.">
        <title>The Global Catalogue of Microorganisms (GCM) 10K type strain sequencing project: providing services to taxonomists for standard genome sequencing and annotation.</title>
        <authorList>
            <consortium name="The Broad Institute Genomics Platform"/>
            <consortium name="The Broad Institute Genome Sequencing Center for Infectious Disease"/>
            <person name="Wu L."/>
            <person name="Ma J."/>
        </authorList>
    </citation>
    <scope>NUCLEOTIDE SEQUENCE [LARGE SCALE GENOMIC DNA]</scope>
    <source>
        <strain evidence="5">KCTC 3913</strain>
    </source>
</reference>
<dbReference type="Proteomes" id="UP001597506">
    <property type="component" value="Unassembled WGS sequence"/>
</dbReference>
<dbReference type="Pfam" id="PF00395">
    <property type="entry name" value="SLH"/>
    <property type="match status" value="2"/>
</dbReference>
<feature type="signal peptide" evidence="2">
    <location>
        <begin position="1"/>
        <end position="30"/>
    </location>
</feature>
<dbReference type="Gene3D" id="2.60.40.10">
    <property type="entry name" value="Immunoglobulins"/>
    <property type="match status" value="1"/>
</dbReference>
<evidence type="ECO:0000313" key="5">
    <source>
        <dbReference type="Proteomes" id="UP001597506"/>
    </source>
</evidence>
<dbReference type="Pfam" id="PF13620">
    <property type="entry name" value="CarboxypepD_reg"/>
    <property type="match status" value="4"/>
</dbReference>
<dbReference type="InterPro" id="IPR013784">
    <property type="entry name" value="Carb-bd-like_fold"/>
</dbReference>
<dbReference type="PANTHER" id="PTHR23303">
    <property type="entry name" value="CARBOXYPEPTIDASE REGULATORY REGION-CONTAINING"/>
    <property type="match status" value="1"/>
</dbReference>
<dbReference type="PROSITE" id="PS51272">
    <property type="entry name" value="SLH"/>
    <property type="match status" value="1"/>
</dbReference>
<evidence type="ECO:0000259" key="3">
    <source>
        <dbReference type="PROSITE" id="PS51272"/>
    </source>
</evidence>
<evidence type="ECO:0000256" key="1">
    <source>
        <dbReference type="ARBA" id="ARBA00022729"/>
    </source>
</evidence>
<keyword evidence="1 2" id="KW-0732">Signal</keyword>
<sequence length="925" mass="96554">MAYQPKSYRKFVATAATATIVASAVAPVSAAGFTDVSDKYKEAVDFVVEKGANGLTETSFGVSKEIKRVDAAVLLANVLELDIENAPASGFTDVPARAQGHVNALKEAGITSGKTTTKFDAESPITRGELAIWIQRGFELEGSADLAFTDVGDRYVEAVKALVTNEITNGVSDTKFGVGQNAKRGDYAIFLHEASLAVEDKAPALESGIAGFIFDGGEPVVDATVTVGDKTATTDEKGYYKLLDVQPGSQDVTVAADGYQTVTTSDVKVLADKVSTFTKDINSVEINTGAIEVSGVVVDSDTGVAINAADVTLESYDAETEEWNAVAEVQTDATGEYVIDQSAASSNLKLGAEYRLTVSIDGYKDSIQTITLDNQKVSNVLKGIELDAIAAMDVTGIVTDAAGEKVSAADVTIYDAEGTELETTTTDAEGVYSVEDMQLLSGTYNVVIDHADSAVSYTEFEAVEGTDATHNVQLEAGNAIAATIGTELLSDDFGSSDADAATYTMEILNGKTVIGTNEFVSQSSGSDSTLSFDFSRIAPGTYTLKLSGDYVATKEYSITVDGDETFEGRAMPAGKISGAVTDSEGATVNLVDADGNVVDTTEAGIAGAYEFTGVAVGDYKVEASKTGFVAETSDEVTVTKNAETSGVDIDLDAVVTTGDVAGYVRTSGTLASVANATVTYYDAEGEEVDSADVQANGSYTLSDLEAGTYDVVVRGDAVETYTTTQTIAAGDNLTKVNYNLTQGGDASLEVTVVDSEGNPVDVAIDGFDLADAFVGVTNPTVGTWEEADSAVDTVTFNNLSAGTYDLDIDVSSEDYVDVETTVSVAAGEEIELKIVVDEVAAQSDVNFRVVNEANANVEGAYVVVFKEDGTIKDILTTTAGTEDLALVDGNYTLAVYHDGYVVSEQAITVEGKDVNVPVIQLAPIK</sequence>
<name>A0ABW5RMQ7_9BACI</name>
<feature type="domain" description="SLH" evidence="3">
    <location>
        <begin position="85"/>
        <end position="148"/>
    </location>
</feature>
<accession>A0ABW5RMQ7</accession>
<dbReference type="Gene3D" id="2.60.40.1120">
    <property type="entry name" value="Carboxypeptidase-like, regulatory domain"/>
    <property type="match status" value="4"/>
</dbReference>
<evidence type="ECO:0000256" key="2">
    <source>
        <dbReference type="SAM" id="SignalP"/>
    </source>
</evidence>
<proteinExistence type="predicted"/>